<evidence type="ECO:0000313" key="4">
    <source>
        <dbReference type="Proteomes" id="UP001342418"/>
    </source>
</evidence>
<dbReference type="Proteomes" id="UP001342418">
    <property type="component" value="Chromosome"/>
</dbReference>
<keyword evidence="1" id="KW-0175">Coiled coil</keyword>
<feature type="coiled-coil region" evidence="1">
    <location>
        <begin position="925"/>
        <end position="964"/>
    </location>
</feature>
<dbReference type="PANTHER" id="PTHR41259">
    <property type="entry name" value="DOUBLE-STRAND BREAK REPAIR RAD50 ATPASE, PUTATIVE-RELATED"/>
    <property type="match status" value="1"/>
</dbReference>
<dbReference type="RefSeq" id="WP_338529459.1">
    <property type="nucleotide sequence ID" value="NZ_CP030941.1"/>
</dbReference>
<evidence type="ECO:0000259" key="2">
    <source>
        <dbReference type="Pfam" id="PF13514"/>
    </source>
</evidence>
<evidence type="ECO:0000256" key="1">
    <source>
        <dbReference type="SAM" id="Coils"/>
    </source>
</evidence>
<evidence type="ECO:0000313" key="3">
    <source>
        <dbReference type="EMBL" id="UUP17095.1"/>
    </source>
</evidence>
<sequence>MRIRRLDLTRYGKFTDHSIEFGPRTKGRPDLHIVYGPNEAGKSTTLAAVLDLLFGMEMRTPYGFLHPYPSMRLGAGLELSTGEREVFRIKRPQNSLLDADDQPISEAVLRGDLGGLDREAYRTMFSLDDDTLEKGGESILASEGDLGELLFSASAGLADLGQRLGELKGEADAFYRKRARSGELGDLKSELEALKAERAGIDTLAGRYAQLIAARESAAAQYDEAIAARGRTQARVSEIQRLLSALPRLATLRSVREKLVPLESLPEAPHGMADELATLQFNEVELTTRAKGVTERIQELSTELEKEMVDEVALGLLDRASRLPALQARYLTATKDIPERLLQMREADAAIAGILRRIGCEGEVNPERLILSASVVGTLRELLESRSGIASSLRSAETEVSDARRRVDEAREKLEAAGSATDVTSSEGAGAAALASTLAALRTDDHRARLRLADKALALHREALAARLRELKPWAGEPQHLLEIDVPDRLTIERWKADLATARKHIERNEQDLQRLITEREHLGAELEALEKVTGVVTDNEAAEVRAARELAWAEHRKSLHASSADNFEKALRQDDLTTNARFAHVNELAKLHQGLQAAAVMDVDLDRARGQLDGAKADLQRIQGEIAETIAGMSSGLPARMSPEQLEAWLTAREHALAAYADLRSSERDHRTAQEDGEAACERLKGAMDTAAVSYDPDSGFERLLAVAEAAVERSSDLKQLRREFADRQRELMERERALERATAEDRDWKSKWAAACANSWLAAAGPRSVPEVREILSVIGDLGSCIEKESGLANRVAKMEKDRADFAAEVERLADELGIPAEQSSPMDLAASVENRVRLAASARDRRREKEEAVEAAQEKQRDLAEAIAIHEQRKAKVLQTFGVASLSEVGAVLQQLEKRVALRSEADSAGAEIINAIGSQTLREAEERLESTDRAALEAELAELEARFEDHDQRSRELFTEHSKAVDAVSAIGDDNAVARIEERRRTVALEIEEKALRYLKLRIGVAAAEQALRLYRDRHRSSMMARASDAFQTISRGAYIGLTTQPDRDAEVLVAVSADGGSKVASALSKGTRFQLYLALRVAGYHEFAASNRVVPFLADDIMETFDDFRAEEAFRLFAKMAHVGQVIYFTHHQHLCEIARKVCPSARVHELPPAAPLHLVETRQNVA</sequence>
<gene>
    <name evidence="3" type="ORF">NTH_01546</name>
</gene>
<keyword evidence="4" id="KW-1185">Reference proteome</keyword>
<name>A0ABY5MJ51_9HYPH</name>
<reference evidence="3 4" key="1">
    <citation type="submission" date="2018-07" db="EMBL/GenBank/DDBJ databases">
        <title>Genome sequence of Nitratireductor thuwali#1536.</title>
        <authorList>
            <person name="Michoud G."/>
            <person name="Merlino G."/>
            <person name="Sefrji F.O."/>
            <person name="Daffonchio D."/>
        </authorList>
    </citation>
    <scope>NUCLEOTIDE SEQUENCE [LARGE SCALE GENOMIC DNA]</scope>
    <source>
        <strain evidence="4">Nit1536</strain>
    </source>
</reference>
<dbReference type="PANTHER" id="PTHR41259:SF1">
    <property type="entry name" value="DOUBLE-STRAND BREAK REPAIR RAD50 ATPASE, PUTATIVE-RELATED"/>
    <property type="match status" value="1"/>
</dbReference>
<feature type="domain" description="YhaN AAA" evidence="2">
    <location>
        <begin position="1"/>
        <end position="198"/>
    </location>
</feature>
<feature type="coiled-coil region" evidence="1">
    <location>
        <begin position="393"/>
        <end position="420"/>
    </location>
</feature>
<accession>A0ABY5MJ51</accession>
<dbReference type="Gene3D" id="3.40.50.300">
    <property type="entry name" value="P-loop containing nucleotide triphosphate hydrolases"/>
    <property type="match status" value="2"/>
</dbReference>
<dbReference type="SUPFAM" id="SSF52540">
    <property type="entry name" value="P-loop containing nucleoside triphosphate hydrolases"/>
    <property type="match status" value="1"/>
</dbReference>
<proteinExistence type="predicted"/>
<feature type="coiled-coil region" evidence="1">
    <location>
        <begin position="492"/>
        <end position="533"/>
    </location>
</feature>
<dbReference type="EMBL" id="CP030941">
    <property type="protein sequence ID" value="UUP17095.1"/>
    <property type="molecule type" value="Genomic_DNA"/>
</dbReference>
<dbReference type="InterPro" id="IPR038734">
    <property type="entry name" value="YhaN_AAA"/>
</dbReference>
<organism evidence="3 4">
    <name type="scientific">Nitratireductor thuwali</name>
    <dbReference type="NCBI Taxonomy" id="2267699"/>
    <lineage>
        <taxon>Bacteria</taxon>
        <taxon>Pseudomonadati</taxon>
        <taxon>Pseudomonadota</taxon>
        <taxon>Alphaproteobacteria</taxon>
        <taxon>Hyphomicrobiales</taxon>
        <taxon>Phyllobacteriaceae</taxon>
        <taxon>Nitratireductor</taxon>
    </lineage>
</organism>
<feature type="coiled-coil region" evidence="1">
    <location>
        <begin position="842"/>
        <end position="876"/>
    </location>
</feature>
<protein>
    <recommendedName>
        <fullName evidence="2">YhaN AAA domain-containing protein</fullName>
    </recommendedName>
</protein>
<dbReference type="InterPro" id="IPR027417">
    <property type="entry name" value="P-loop_NTPase"/>
</dbReference>
<dbReference type="Pfam" id="PF13514">
    <property type="entry name" value="AAA_27"/>
    <property type="match status" value="1"/>
</dbReference>